<name>A0AAD6V6F1_9AGAR</name>
<keyword evidence="4 6" id="KW-0472">Membrane</keyword>
<dbReference type="GO" id="GO:0005886">
    <property type="term" value="C:plasma membrane"/>
    <property type="evidence" value="ECO:0007669"/>
    <property type="project" value="TreeGrafter"/>
</dbReference>
<evidence type="ECO:0000256" key="3">
    <source>
        <dbReference type="ARBA" id="ARBA00022989"/>
    </source>
</evidence>
<dbReference type="GO" id="GO:0000324">
    <property type="term" value="C:fungal-type vacuole"/>
    <property type="evidence" value="ECO:0007669"/>
    <property type="project" value="TreeGrafter"/>
</dbReference>
<evidence type="ECO:0000256" key="1">
    <source>
        <dbReference type="ARBA" id="ARBA00004141"/>
    </source>
</evidence>
<feature type="transmembrane region" description="Helical" evidence="6">
    <location>
        <begin position="270"/>
        <end position="288"/>
    </location>
</feature>
<evidence type="ECO:0000313" key="7">
    <source>
        <dbReference type="EMBL" id="KAJ7200844.1"/>
    </source>
</evidence>
<feature type="transmembrane region" description="Helical" evidence="6">
    <location>
        <begin position="182"/>
        <end position="205"/>
    </location>
</feature>
<comment type="subcellular location">
    <subcellularLocation>
        <location evidence="1">Membrane</location>
        <topology evidence="1">Multi-pass membrane protein</topology>
    </subcellularLocation>
</comment>
<feature type="region of interest" description="Disordered" evidence="5">
    <location>
        <begin position="295"/>
        <end position="326"/>
    </location>
</feature>
<dbReference type="EMBL" id="JARJCW010000061">
    <property type="protein sequence ID" value="KAJ7200844.1"/>
    <property type="molecule type" value="Genomic_DNA"/>
</dbReference>
<evidence type="ECO:0000256" key="2">
    <source>
        <dbReference type="ARBA" id="ARBA00022692"/>
    </source>
</evidence>
<evidence type="ECO:0000313" key="8">
    <source>
        <dbReference type="Proteomes" id="UP001219525"/>
    </source>
</evidence>
<feature type="transmembrane region" description="Helical" evidence="6">
    <location>
        <begin position="45"/>
        <end position="63"/>
    </location>
</feature>
<proteinExistence type="predicted"/>
<dbReference type="InterPro" id="IPR007568">
    <property type="entry name" value="RTA1"/>
</dbReference>
<evidence type="ECO:0000256" key="4">
    <source>
        <dbReference type="ARBA" id="ARBA00023136"/>
    </source>
</evidence>
<keyword evidence="3 6" id="KW-1133">Transmembrane helix</keyword>
<dbReference type="PANTHER" id="PTHR31465:SF9">
    <property type="entry name" value="SPHINGOID LONG-CHAIN BASE TRANSPORTER RSB1"/>
    <property type="match status" value="1"/>
</dbReference>
<protein>
    <submittedName>
        <fullName evidence="7">RTA1-domain-containing protein</fullName>
    </submittedName>
</protein>
<dbReference type="Pfam" id="PF04479">
    <property type="entry name" value="RTA1"/>
    <property type="match status" value="1"/>
</dbReference>
<feature type="transmembrane region" description="Helical" evidence="6">
    <location>
        <begin position="108"/>
        <end position="131"/>
    </location>
</feature>
<feature type="transmembrane region" description="Helical" evidence="6">
    <location>
        <begin position="70"/>
        <end position="88"/>
    </location>
</feature>
<feature type="transmembrane region" description="Helical" evidence="6">
    <location>
        <begin position="233"/>
        <end position="250"/>
    </location>
</feature>
<feature type="transmembrane region" description="Helical" evidence="6">
    <location>
        <begin position="143"/>
        <end position="162"/>
    </location>
</feature>
<evidence type="ECO:0000256" key="5">
    <source>
        <dbReference type="SAM" id="MobiDB-lite"/>
    </source>
</evidence>
<evidence type="ECO:0000256" key="6">
    <source>
        <dbReference type="SAM" id="Phobius"/>
    </source>
</evidence>
<reference evidence="7" key="1">
    <citation type="submission" date="2023-03" db="EMBL/GenBank/DDBJ databases">
        <title>Massive genome expansion in bonnet fungi (Mycena s.s.) driven by repeated elements and novel gene families across ecological guilds.</title>
        <authorList>
            <consortium name="Lawrence Berkeley National Laboratory"/>
            <person name="Harder C.B."/>
            <person name="Miyauchi S."/>
            <person name="Viragh M."/>
            <person name="Kuo A."/>
            <person name="Thoen E."/>
            <person name="Andreopoulos B."/>
            <person name="Lu D."/>
            <person name="Skrede I."/>
            <person name="Drula E."/>
            <person name="Henrissat B."/>
            <person name="Morin E."/>
            <person name="Kohler A."/>
            <person name="Barry K."/>
            <person name="LaButti K."/>
            <person name="Morin E."/>
            <person name="Salamov A."/>
            <person name="Lipzen A."/>
            <person name="Mereny Z."/>
            <person name="Hegedus B."/>
            <person name="Baldrian P."/>
            <person name="Stursova M."/>
            <person name="Weitz H."/>
            <person name="Taylor A."/>
            <person name="Grigoriev I.V."/>
            <person name="Nagy L.G."/>
            <person name="Martin F."/>
            <person name="Kauserud H."/>
        </authorList>
    </citation>
    <scope>NUCLEOTIDE SEQUENCE</scope>
    <source>
        <strain evidence="7">9144</strain>
    </source>
</reference>
<keyword evidence="2 6" id="KW-0812">Transmembrane</keyword>
<dbReference type="PANTHER" id="PTHR31465">
    <property type="entry name" value="PROTEIN RTA1-RELATED"/>
    <property type="match status" value="1"/>
</dbReference>
<dbReference type="Proteomes" id="UP001219525">
    <property type="component" value="Unassembled WGS sequence"/>
</dbReference>
<organism evidence="7 8">
    <name type="scientific">Mycena pura</name>
    <dbReference type="NCBI Taxonomy" id="153505"/>
    <lineage>
        <taxon>Eukaryota</taxon>
        <taxon>Fungi</taxon>
        <taxon>Dikarya</taxon>
        <taxon>Basidiomycota</taxon>
        <taxon>Agaricomycotina</taxon>
        <taxon>Agaricomycetes</taxon>
        <taxon>Agaricomycetidae</taxon>
        <taxon>Agaricales</taxon>
        <taxon>Marasmiineae</taxon>
        <taxon>Mycenaceae</taxon>
        <taxon>Mycena</taxon>
    </lineage>
</organism>
<comment type="caution">
    <text evidence="7">The sequence shown here is derived from an EMBL/GenBank/DDBJ whole genome shotgun (WGS) entry which is preliminary data.</text>
</comment>
<dbReference type="AlphaFoldDB" id="A0AAD6V6F1"/>
<gene>
    <name evidence="7" type="ORF">GGX14DRAFT_659583</name>
</gene>
<accession>A0AAD6V6F1</accession>
<keyword evidence="8" id="KW-1185">Reference proteome</keyword>
<feature type="transmembrane region" description="Helical" evidence="6">
    <location>
        <begin position="7"/>
        <end position="25"/>
    </location>
</feature>
<sequence>MTTDLQLLLPFYFTSFLRYGGGLLGQRSSSIEVENSQREYVPHEYVAIIFLVLFGISTILHTVQATYYRMWWLFPTAIICGLGEIIGWSGDLWAALASSSQNPFMMQFTSTVLAPTPLVAVNFILLSWTVTRLGSCYSRLAPIWYAIILLSCDILALIVQIIGGGIASSATAPSFANSGANIMLTGVILQFAVFFVYSLLFVDVLRCYHMDLPVRTGQDASGRSKLDSKLKTMIAALAFTTLVLFIRSVYRIIQLAGGWSGHMMYAEVDLAALDGGMVVLVMFAINVAHPGRLLGESRSSPSHRDQQRKTYAHWTDTPSGSERRAGSTRTLMAQAVV</sequence>